<keyword evidence="1" id="KW-0812">Transmembrane</keyword>
<reference evidence="3" key="1">
    <citation type="journal article" date="2020" name="Nature">
        <title>Giant virus diversity and host interactions through global metagenomics.</title>
        <authorList>
            <person name="Schulz F."/>
            <person name="Roux S."/>
            <person name="Paez-Espino D."/>
            <person name="Jungbluth S."/>
            <person name="Walsh D.A."/>
            <person name="Denef V.J."/>
            <person name="McMahon K.D."/>
            <person name="Konstantinidis K.T."/>
            <person name="Eloe-Fadrosh E.A."/>
            <person name="Kyrpides N.C."/>
            <person name="Woyke T."/>
        </authorList>
    </citation>
    <scope>NUCLEOTIDE SEQUENCE</scope>
    <source>
        <strain evidence="3">GVMAG-M-3300023174-5</strain>
    </source>
</reference>
<dbReference type="Gene3D" id="1.20.1260.10">
    <property type="match status" value="1"/>
</dbReference>
<dbReference type="AlphaFoldDB" id="A0A6C0DXG4"/>
<organism evidence="3">
    <name type="scientific">viral metagenome</name>
    <dbReference type="NCBI Taxonomy" id="1070528"/>
    <lineage>
        <taxon>unclassified sequences</taxon>
        <taxon>metagenomes</taxon>
        <taxon>organismal metagenomes</taxon>
    </lineage>
</organism>
<feature type="transmembrane region" description="Helical" evidence="1">
    <location>
        <begin position="71"/>
        <end position="88"/>
    </location>
</feature>
<protein>
    <recommendedName>
        <fullName evidence="2">DUF305 domain-containing protein</fullName>
    </recommendedName>
</protein>
<feature type="transmembrane region" description="Helical" evidence="1">
    <location>
        <begin position="12"/>
        <end position="32"/>
    </location>
</feature>
<dbReference type="InterPro" id="IPR005183">
    <property type="entry name" value="DUF305_CopM-like"/>
</dbReference>
<dbReference type="EMBL" id="MN739670">
    <property type="protein sequence ID" value="QHT19865.1"/>
    <property type="molecule type" value="Genomic_DNA"/>
</dbReference>
<dbReference type="InterPro" id="IPR012347">
    <property type="entry name" value="Ferritin-like"/>
</dbReference>
<sequence>MKMKMNLRFSVFYMIITGFITHYFLMSNVMSYNFGNITNNLSKVYLSFCMAFIMGILEALMHDLIYSTVSYQYYIPLFICFIISLWLYRKQIAINEVGYLKEMIEHHDMALFTSKNLLDKPNISPKVRDFAKRIVDVQTKEIAEMNKIISDEKETKK</sequence>
<proteinExistence type="predicted"/>
<keyword evidence="1" id="KW-0472">Membrane</keyword>
<feature type="domain" description="DUF305" evidence="2">
    <location>
        <begin position="96"/>
        <end position="154"/>
    </location>
</feature>
<feature type="transmembrane region" description="Helical" evidence="1">
    <location>
        <begin position="44"/>
        <end position="65"/>
    </location>
</feature>
<evidence type="ECO:0000313" key="3">
    <source>
        <dbReference type="EMBL" id="QHT19865.1"/>
    </source>
</evidence>
<evidence type="ECO:0000259" key="2">
    <source>
        <dbReference type="Pfam" id="PF03713"/>
    </source>
</evidence>
<keyword evidence="1" id="KW-1133">Transmembrane helix</keyword>
<accession>A0A6C0DXG4</accession>
<name>A0A6C0DXG4_9ZZZZ</name>
<evidence type="ECO:0000256" key="1">
    <source>
        <dbReference type="SAM" id="Phobius"/>
    </source>
</evidence>
<dbReference type="Pfam" id="PF03713">
    <property type="entry name" value="DUF305"/>
    <property type="match status" value="1"/>
</dbReference>